<evidence type="ECO:0000313" key="2">
    <source>
        <dbReference type="Proteomes" id="UP000182894"/>
    </source>
</evidence>
<accession>A0A1G8TBI9</accession>
<sequence length="151" mass="17320">MDYKKLTPQDLDNTRFARAEAAELRFNAKQAIEKLAAELTDDDGAKLGLSITPSSDGLDSAIESPFGVARGRCLIRLGNKGVYAKYVFERKDRDELDRDRWVEVFHFKIDRDKRITSEVPDDQPFHVERNYRHQYFVLAQSLTAALGRDLN</sequence>
<organism evidence="1 2">
    <name type="scientific">Pseudomonas abietaniphila</name>
    <dbReference type="NCBI Taxonomy" id="89065"/>
    <lineage>
        <taxon>Bacteria</taxon>
        <taxon>Pseudomonadati</taxon>
        <taxon>Pseudomonadota</taxon>
        <taxon>Gammaproteobacteria</taxon>
        <taxon>Pseudomonadales</taxon>
        <taxon>Pseudomonadaceae</taxon>
        <taxon>Pseudomonas</taxon>
    </lineage>
</organism>
<dbReference type="STRING" id="89065.SAMN05216605_12827"/>
<evidence type="ECO:0000313" key="1">
    <source>
        <dbReference type="EMBL" id="SDJ38843.1"/>
    </source>
</evidence>
<proteinExistence type="predicted"/>
<dbReference type="EMBL" id="FNCO01000028">
    <property type="protein sequence ID" value="SDJ38843.1"/>
    <property type="molecule type" value="Genomic_DNA"/>
</dbReference>
<dbReference type="RefSeq" id="WP_074759048.1">
    <property type="nucleotide sequence ID" value="NZ_FNCO01000028.1"/>
</dbReference>
<gene>
    <name evidence="1" type="ORF">SAMN05216605_12827</name>
</gene>
<name>A0A1G8TBI9_9PSED</name>
<reference evidence="2" key="1">
    <citation type="submission" date="2016-10" db="EMBL/GenBank/DDBJ databases">
        <authorList>
            <person name="Varghese N."/>
            <person name="Submissions S."/>
        </authorList>
    </citation>
    <scope>NUCLEOTIDE SEQUENCE [LARGE SCALE GENOMIC DNA]</scope>
    <source>
        <strain evidence="2">ATCC 700689</strain>
    </source>
</reference>
<dbReference type="OrthoDB" id="7013072at2"/>
<dbReference type="Proteomes" id="UP000182894">
    <property type="component" value="Unassembled WGS sequence"/>
</dbReference>
<protein>
    <submittedName>
        <fullName evidence="1">Uncharacterized protein</fullName>
    </submittedName>
</protein>
<keyword evidence="2" id="KW-1185">Reference proteome</keyword>
<dbReference type="AlphaFoldDB" id="A0A1G8TBI9"/>